<accession>A0A6J4KKU2</accession>
<feature type="non-terminal residue" evidence="1">
    <location>
        <position position="1"/>
    </location>
</feature>
<reference evidence="1" key="1">
    <citation type="submission" date="2020-02" db="EMBL/GenBank/DDBJ databases">
        <authorList>
            <person name="Meier V. D."/>
        </authorList>
    </citation>
    <scope>NUCLEOTIDE SEQUENCE</scope>
    <source>
        <strain evidence="1">AVDCRST_MAG71</strain>
    </source>
</reference>
<feature type="non-terminal residue" evidence="1">
    <location>
        <position position="48"/>
    </location>
</feature>
<protein>
    <submittedName>
        <fullName evidence="1">Uncharacterized protein</fullName>
    </submittedName>
</protein>
<proteinExistence type="predicted"/>
<organism evidence="1">
    <name type="scientific">uncultured Lysobacter sp</name>
    <dbReference type="NCBI Taxonomy" id="271060"/>
    <lineage>
        <taxon>Bacteria</taxon>
        <taxon>Pseudomonadati</taxon>
        <taxon>Pseudomonadota</taxon>
        <taxon>Gammaproteobacteria</taxon>
        <taxon>Lysobacterales</taxon>
        <taxon>Lysobacteraceae</taxon>
        <taxon>Lysobacter</taxon>
        <taxon>environmental samples</taxon>
    </lineage>
</organism>
<sequence length="48" mass="5362">GDCNACCYRVHARLVTLASGADRRCAGRLEHSRRIRVLRTLADEAFAM</sequence>
<evidence type="ECO:0000313" key="1">
    <source>
        <dbReference type="EMBL" id="CAA9306204.1"/>
    </source>
</evidence>
<dbReference type="AlphaFoldDB" id="A0A6J4KKU2"/>
<gene>
    <name evidence="1" type="ORF">AVDCRST_MAG71-415</name>
</gene>
<name>A0A6J4KKU2_9GAMM</name>
<dbReference type="EMBL" id="CADCUA010000121">
    <property type="protein sequence ID" value="CAA9306204.1"/>
    <property type="molecule type" value="Genomic_DNA"/>
</dbReference>